<proteinExistence type="predicted"/>
<dbReference type="Pfam" id="PF00646">
    <property type="entry name" value="F-box"/>
    <property type="match status" value="1"/>
</dbReference>
<dbReference type="InterPro" id="IPR053781">
    <property type="entry name" value="F-box_AtFBL13-like"/>
</dbReference>
<reference evidence="3" key="2">
    <citation type="submission" date="2025-08" db="UniProtKB">
        <authorList>
            <consortium name="RefSeq"/>
        </authorList>
    </citation>
    <scope>IDENTIFICATION</scope>
    <source>
        <tissue evidence="3">Etiolated seedlings</tissue>
    </source>
</reference>
<dbReference type="InterPro" id="IPR001810">
    <property type="entry name" value="F-box_dom"/>
</dbReference>
<gene>
    <name evidence="3" type="primary">LOC101490295</name>
</gene>
<dbReference type="eggNOG" id="ENOG502RYTW">
    <property type="taxonomic scope" value="Eukaryota"/>
</dbReference>
<dbReference type="KEGG" id="cam:101490295"/>
<dbReference type="Proteomes" id="UP000087171">
    <property type="component" value="Chromosome Ca5"/>
</dbReference>
<dbReference type="PaxDb" id="3827-XP_004501664.1"/>
<name>A0A1S2Y9V8_CICAR</name>
<dbReference type="InterPro" id="IPR036047">
    <property type="entry name" value="F-box-like_dom_sf"/>
</dbReference>
<dbReference type="RefSeq" id="XP_004501664.1">
    <property type="nucleotide sequence ID" value="XM_004501607.3"/>
</dbReference>
<organism evidence="2 3">
    <name type="scientific">Cicer arietinum</name>
    <name type="common">Chickpea</name>
    <name type="synonym">Garbanzo</name>
    <dbReference type="NCBI Taxonomy" id="3827"/>
    <lineage>
        <taxon>Eukaryota</taxon>
        <taxon>Viridiplantae</taxon>
        <taxon>Streptophyta</taxon>
        <taxon>Embryophyta</taxon>
        <taxon>Tracheophyta</taxon>
        <taxon>Spermatophyta</taxon>
        <taxon>Magnoliopsida</taxon>
        <taxon>eudicotyledons</taxon>
        <taxon>Gunneridae</taxon>
        <taxon>Pentapetalae</taxon>
        <taxon>rosids</taxon>
        <taxon>fabids</taxon>
        <taxon>Fabales</taxon>
        <taxon>Fabaceae</taxon>
        <taxon>Papilionoideae</taxon>
        <taxon>50 kb inversion clade</taxon>
        <taxon>NPAAA clade</taxon>
        <taxon>Hologalegina</taxon>
        <taxon>IRL clade</taxon>
        <taxon>Cicereae</taxon>
        <taxon>Cicer</taxon>
    </lineage>
</organism>
<dbReference type="InterPro" id="IPR032675">
    <property type="entry name" value="LRR_dom_sf"/>
</dbReference>
<keyword evidence="2" id="KW-1185">Reference proteome</keyword>
<evidence type="ECO:0000313" key="2">
    <source>
        <dbReference type="Proteomes" id="UP000087171"/>
    </source>
</evidence>
<dbReference type="AlphaFoldDB" id="A0A1S2Y9V8"/>
<protein>
    <submittedName>
        <fullName evidence="3">F-box/FBD/LRR-repeat protein At1g78750-like</fullName>
    </submittedName>
</protein>
<evidence type="ECO:0000259" key="1">
    <source>
        <dbReference type="PROSITE" id="PS50181"/>
    </source>
</evidence>
<sequence>MSNSSDATALIQPTTKTVKVSECQNIDILSDLPDCVILHILSFLNAKEAVRTCVLSSRWKDLWKCLPDLKLHSSHFRTIKIFTKFVSRVLSLRDSSIALHALDLNRKGCIEPRLLKRIVNYAVSHNIQRLGLYFNCDIAQIPPTIFSCQTLTYLNLSVFPIGKRPFFPKSLNLPALTTFHLQNFAFCADHDGRAEPFSDLSRLDSLVLCDCSVRDGIFLCISSPTLVNFTVRSRFYDFYEIELCTPSLVSFAFIGKPCQIISRSSLSSVKYVDIDAEMLDMDTKHPLILLSSLLGLVNTKSLTVTASTLQVLSLYPDLFEIKLPSLGNLKSLKVKMKPLSYELRKILVYTKLQKIKSRKEAAELEKAYKAGLEPSSIIPEGIVEFLLQNSPSAEVDIVDWSWSNAHSIT</sequence>
<dbReference type="CDD" id="cd22160">
    <property type="entry name" value="F-box_AtFBL13-like"/>
    <property type="match status" value="1"/>
</dbReference>
<feature type="domain" description="F-box" evidence="1">
    <location>
        <begin position="26"/>
        <end position="79"/>
    </location>
</feature>
<dbReference type="Gene3D" id="1.20.1280.50">
    <property type="match status" value="1"/>
</dbReference>
<dbReference type="SUPFAM" id="SSF81383">
    <property type="entry name" value="F-box domain"/>
    <property type="match status" value="1"/>
</dbReference>
<dbReference type="GeneID" id="101490295"/>
<accession>A0A1S2Y9V8</accession>
<evidence type="ECO:0000313" key="3">
    <source>
        <dbReference type="RefSeq" id="XP_004501664.1"/>
    </source>
</evidence>
<dbReference type="PROSITE" id="PS50181">
    <property type="entry name" value="FBOX"/>
    <property type="match status" value="1"/>
</dbReference>
<reference evidence="2" key="1">
    <citation type="journal article" date="2013" name="Nat. Biotechnol.">
        <title>Draft genome sequence of chickpea (Cicer arietinum) provides a resource for trait improvement.</title>
        <authorList>
            <person name="Varshney R.K."/>
            <person name="Song C."/>
            <person name="Saxena R.K."/>
            <person name="Azam S."/>
            <person name="Yu S."/>
            <person name="Sharpe A.G."/>
            <person name="Cannon S."/>
            <person name="Baek J."/>
            <person name="Rosen B.D."/>
            <person name="Tar'an B."/>
            <person name="Millan T."/>
            <person name="Zhang X."/>
            <person name="Ramsay L.D."/>
            <person name="Iwata A."/>
            <person name="Wang Y."/>
            <person name="Nelson W."/>
            <person name="Farmer A.D."/>
            <person name="Gaur P.M."/>
            <person name="Soderlund C."/>
            <person name="Penmetsa R.V."/>
            <person name="Xu C."/>
            <person name="Bharti A.K."/>
            <person name="He W."/>
            <person name="Winter P."/>
            <person name="Zhao S."/>
            <person name="Hane J.K."/>
            <person name="Carrasquilla-Garcia N."/>
            <person name="Condie J.A."/>
            <person name="Upadhyaya H.D."/>
            <person name="Luo M.C."/>
            <person name="Thudi M."/>
            <person name="Gowda C.L."/>
            <person name="Singh N.P."/>
            <person name="Lichtenzveig J."/>
            <person name="Gali K.K."/>
            <person name="Rubio J."/>
            <person name="Nadarajan N."/>
            <person name="Dolezel J."/>
            <person name="Bansal K.C."/>
            <person name="Xu X."/>
            <person name="Edwards D."/>
            <person name="Zhang G."/>
            <person name="Kahl G."/>
            <person name="Gil J."/>
            <person name="Singh K.B."/>
            <person name="Datta S.K."/>
            <person name="Jackson S.A."/>
            <person name="Wang J."/>
            <person name="Cook D.R."/>
        </authorList>
    </citation>
    <scope>NUCLEOTIDE SEQUENCE [LARGE SCALE GENOMIC DNA]</scope>
    <source>
        <strain evidence="2">cv. CDC Frontier</strain>
    </source>
</reference>
<dbReference type="PANTHER" id="PTHR31900">
    <property type="entry name" value="F-BOX/RNI SUPERFAMILY PROTEIN-RELATED"/>
    <property type="match status" value="1"/>
</dbReference>
<dbReference type="SUPFAM" id="SSF52058">
    <property type="entry name" value="L domain-like"/>
    <property type="match status" value="1"/>
</dbReference>
<dbReference type="STRING" id="3827.A0A1S2Y9V8"/>
<dbReference type="PANTHER" id="PTHR31900:SF32">
    <property type="entry name" value="F-BOX_RNI_FBD-LIKE DOMAIN PROTEIN"/>
    <property type="match status" value="1"/>
</dbReference>
<dbReference type="OrthoDB" id="1848700at2759"/>
<dbReference type="Gene3D" id="3.80.10.10">
    <property type="entry name" value="Ribonuclease Inhibitor"/>
    <property type="match status" value="1"/>
</dbReference>
<dbReference type="InterPro" id="IPR050232">
    <property type="entry name" value="FBL13/AtMIF1-like"/>
</dbReference>